<dbReference type="WBParaSite" id="EVEC_0000328201-mRNA-1">
    <property type="protein sequence ID" value="EVEC_0000328201-mRNA-1"/>
    <property type="gene ID" value="EVEC_0000328201"/>
</dbReference>
<name>A0A0N4V054_ENTVE</name>
<gene>
    <name evidence="2" type="ORF">EVEC_LOCUS2990</name>
</gene>
<feature type="transmembrane region" description="Helical" evidence="1">
    <location>
        <begin position="96"/>
        <end position="121"/>
    </location>
</feature>
<dbReference type="AlphaFoldDB" id="A0A0N4V054"/>
<sequence>MVEKKGKNTLFPEIDQALDVLCVYKKPSATNPGILRKKIILPHPYYNEDNCTVCLILRDIEIAKSRKDSDVDKDARKWEEVLYTEHGITRKQVQKVIVFFVNHYSGVSSFLTIILASYILGKFKMFRGLQRLFIFRSLHIGNLSQIRTDILDNIQEAVARLFENCPCGKKNVRSLYLRVACDGQCLPLYIDLGSANNVNMPKATAKFRAKEEIIEEISTLPDGLAVRVRRDGKIRVVDSEMSILF</sequence>
<evidence type="ECO:0000313" key="3">
    <source>
        <dbReference type="Proteomes" id="UP000274131"/>
    </source>
</evidence>
<dbReference type="SUPFAM" id="SSF56808">
    <property type="entry name" value="Ribosomal protein L1"/>
    <property type="match status" value="1"/>
</dbReference>
<dbReference type="OrthoDB" id="10251727at2759"/>
<protein>
    <submittedName>
        <fullName evidence="4">DNA-directed RNA polymerase</fullName>
    </submittedName>
</protein>
<keyword evidence="1" id="KW-0812">Transmembrane</keyword>
<dbReference type="InterPro" id="IPR023674">
    <property type="entry name" value="Ribosomal_uL1-like"/>
</dbReference>
<dbReference type="EMBL" id="UXUI01007486">
    <property type="protein sequence ID" value="VDD87847.1"/>
    <property type="molecule type" value="Genomic_DNA"/>
</dbReference>
<keyword evidence="1" id="KW-0472">Membrane</keyword>
<proteinExistence type="predicted"/>
<evidence type="ECO:0000256" key="1">
    <source>
        <dbReference type="SAM" id="Phobius"/>
    </source>
</evidence>
<evidence type="ECO:0000313" key="4">
    <source>
        <dbReference type="WBParaSite" id="EVEC_0000328201-mRNA-1"/>
    </source>
</evidence>
<reference evidence="4" key="1">
    <citation type="submission" date="2017-02" db="UniProtKB">
        <authorList>
            <consortium name="WormBaseParasite"/>
        </authorList>
    </citation>
    <scope>IDENTIFICATION</scope>
</reference>
<accession>A0A0N4V054</accession>
<organism evidence="4">
    <name type="scientific">Enterobius vermicularis</name>
    <name type="common">Human pinworm</name>
    <dbReference type="NCBI Taxonomy" id="51028"/>
    <lineage>
        <taxon>Eukaryota</taxon>
        <taxon>Metazoa</taxon>
        <taxon>Ecdysozoa</taxon>
        <taxon>Nematoda</taxon>
        <taxon>Chromadorea</taxon>
        <taxon>Rhabditida</taxon>
        <taxon>Spirurina</taxon>
        <taxon>Oxyuridomorpha</taxon>
        <taxon>Oxyuroidea</taxon>
        <taxon>Oxyuridae</taxon>
        <taxon>Enterobius</taxon>
    </lineage>
</organism>
<dbReference type="Proteomes" id="UP000274131">
    <property type="component" value="Unassembled WGS sequence"/>
</dbReference>
<keyword evidence="3" id="KW-1185">Reference proteome</keyword>
<reference evidence="2 3" key="2">
    <citation type="submission" date="2018-10" db="EMBL/GenBank/DDBJ databases">
        <authorList>
            <consortium name="Pathogen Informatics"/>
        </authorList>
    </citation>
    <scope>NUCLEOTIDE SEQUENCE [LARGE SCALE GENOMIC DNA]</scope>
</reference>
<evidence type="ECO:0000313" key="2">
    <source>
        <dbReference type="EMBL" id="VDD87847.1"/>
    </source>
</evidence>
<dbReference type="STRING" id="51028.A0A0N4V054"/>
<keyword evidence="1" id="KW-1133">Transmembrane helix</keyword>